<dbReference type="EMBL" id="MOEN01000021">
    <property type="protein sequence ID" value="OMH40308.1"/>
    <property type="molecule type" value="Genomic_DNA"/>
</dbReference>
<dbReference type="STRING" id="1914305.BLW93_06025"/>
<dbReference type="Gene3D" id="3.90.10.10">
    <property type="entry name" value="Cytochrome C3"/>
    <property type="match status" value="2"/>
</dbReference>
<dbReference type="NCBIfam" id="TIGR01905">
    <property type="entry name" value="paired_CXXCH_1"/>
    <property type="match status" value="1"/>
</dbReference>
<name>A0A1R1MKG6_9BACT</name>
<proteinExistence type="predicted"/>
<dbReference type="InterPro" id="IPR010177">
    <property type="entry name" value="Paired_CXXCH_1"/>
</dbReference>
<dbReference type="SUPFAM" id="SSF48695">
    <property type="entry name" value="Multiheme cytochromes"/>
    <property type="match status" value="1"/>
</dbReference>
<feature type="domain" description="Doubled CXXCH motif" evidence="2">
    <location>
        <begin position="163"/>
        <end position="196"/>
    </location>
</feature>
<dbReference type="InterPro" id="IPR036280">
    <property type="entry name" value="Multihaem_cyt_sf"/>
</dbReference>
<keyword evidence="4" id="KW-1185">Reference proteome</keyword>
<keyword evidence="1" id="KW-0732">Signal</keyword>
<dbReference type="OrthoDB" id="9783375at2"/>
<comment type="caution">
    <text evidence="3">The sequence shown here is derived from an EMBL/GenBank/DDBJ whole genome shotgun (WGS) entry which is preliminary data.</text>
</comment>
<dbReference type="AlphaFoldDB" id="A0A1R1MKG6"/>
<reference evidence="3 4" key="1">
    <citation type="submission" date="2016-10" db="EMBL/GenBank/DDBJ databases">
        <title>Genome sequence of a sulfur-reducing bacterium Desulfurobacterium indicum K6013.</title>
        <authorList>
            <person name="Cao J."/>
            <person name="Shao Z."/>
            <person name="Alain K."/>
            <person name="Jebbar M."/>
        </authorList>
    </citation>
    <scope>NUCLEOTIDE SEQUENCE [LARGE SCALE GENOMIC DNA]</scope>
    <source>
        <strain evidence="3 4">K6013</strain>
    </source>
</reference>
<gene>
    <name evidence="3" type="ORF">BLW93_06025</name>
</gene>
<accession>A0A1R1MKG6</accession>
<dbReference type="RefSeq" id="WP_076713205.1">
    <property type="nucleotide sequence ID" value="NZ_MOEN01000021.1"/>
</dbReference>
<evidence type="ECO:0000256" key="1">
    <source>
        <dbReference type="SAM" id="SignalP"/>
    </source>
</evidence>
<dbReference type="Pfam" id="PF09699">
    <property type="entry name" value="Paired_CXXCH_1"/>
    <property type="match status" value="2"/>
</dbReference>
<evidence type="ECO:0000313" key="3">
    <source>
        <dbReference type="EMBL" id="OMH40308.1"/>
    </source>
</evidence>
<feature type="signal peptide" evidence="1">
    <location>
        <begin position="1"/>
        <end position="19"/>
    </location>
</feature>
<feature type="chain" id="PRO_5012661211" description="Doubled CXXCH motif domain-containing protein" evidence="1">
    <location>
        <begin position="20"/>
        <end position="198"/>
    </location>
</feature>
<evidence type="ECO:0000313" key="4">
    <source>
        <dbReference type="Proteomes" id="UP000187408"/>
    </source>
</evidence>
<organism evidence="3 4">
    <name type="scientific">Desulfurobacterium indicum</name>
    <dbReference type="NCBI Taxonomy" id="1914305"/>
    <lineage>
        <taxon>Bacteria</taxon>
        <taxon>Pseudomonadati</taxon>
        <taxon>Aquificota</taxon>
        <taxon>Aquificia</taxon>
        <taxon>Desulfurobacteriales</taxon>
        <taxon>Desulfurobacteriaceae</taxon>
        <taxon>Desulfurobacterium</taxon>
    </lineage>
</organism>
<feature type="domain" description="Doubled CXXCH motif" evidence="2">
    <location>
        <begin position="109"/>
        <end position="140"/>
    </location>
</feature>
<sequence length="198" mass="22600">MKKILILLSSLIYSHLAFGAPAKTFKHIRVTNPKDTFTLKEEKKKITFTYIHIHQFGNGKGSCSYCHNSDSPSSKDVKRIKGELVCIECHQDVYKRIGSHLYHHKNIKNCTMCHDPHQSDNIAMLKGNGISVCMRCHAKNSAGYCVHPQGDKHLDPRNGQPITCITCHYTMGTDYKYLLKWNGESALCYQCHSPKRYK</sequence>
<evidence type="ECO:0000259" key="2">
    <source>
        <dbReference type="Pfam" id="PF09699"/>
    </source>
</evidence>
<dbReference type="Proteomes" id="UP000187408">
    <property type="component" value="Unassembled WGS sequence"/>
</dbReference>
<protein>
    <recommendedName>
        <fullName evidence="2">Doubled CXXCH motif domain-containing protein</fullName>
    </recommendedName>
</protein>